<gene>
    <name evidence="2" type="ORF">DB32_006956</name>
</gene>
<feature type="chain" id="PRO_5002512445" description="Lipoprotein" evidence="1">
    <location>
        <begin position="21"/>
        <end position="260"/>
    </location>
</feature>
<evidence type="ECO:0000256" key="1">
    <source>
        <dbReference type="SAM" id="SignalP"/>
    </source>
</evidence>
<feature type="signal peptide" evidence="1">
    <location>
        <begin position="1"/>
        <end position="20"/>
    </location>
</feature>
<protein>
    <recommendedName>
        <fullName evidence="4">Lipoprotein</fullName>
    </recommendedName>
</protein>
<evidence type="ECO:0000313" key="3">
    <source>
        <dbReference type="Proteomes" id="UP000034883"/>
    </source>
</evidence>
<dbReference type="AlphaFoldDB" id="A0A0F6YM23"/>
<dbReference type="Proteomes" id="UP000034883">
    <property type="component" value="Chromosome"/>
</dbReference>
<sequence>MLAALAIASVVAGCSTPSTGYPPAAPVATARRLENLQAVASRHTACPAREIGIRQVSERVFSTMGCGVVREYALVQGSRYAEWQPIMPVNMRAANEMVCPLERLVVSAPTENVRQVSGCGRSAQYQLACDVSQCEWAMTTPPAGAGATGRVVEATPPPGRVTAPTPSTPDSSVVVVPQRADPAVDQAIRGQLDARRSAIRACVPRGELTMVRAQWGRDGMVRLSLDPPWQGTQSERCVQQSVGQLQVTTGEAGAISHVVR</sequence>
<dbReference type="KEGG" id="samy:DB32_006956"/>
<keyword evidence="1" id="KW-0732">Signal</keyword>
<evidence type="ECO:0000313" key="2">
    <source>
        <dbReference type="EMBL" id="AKF09807.1"/>
    </source>
</evidence>
<dbReference type="EMBL" id="CP011125">
    <property type="protein sequence ID" value="AKF09807.1"/>
    <property type="molecule type" value="Genomic_DNA"/>
</dbReference>
<evidence type="ECO:0008006" key="4">
    <source>
        <dbReference type="Google" id="ProtNLM"/>
    </source>
</evidence>
<accession>A0A0F6YM23</accession>
<proteinExistence type="predicted"/>
<dbReference type="STRING" id="927083.DB32_006956"/>
<name>A0A0F6YM23_9BACT</name>
<reference evidence="2 3" key="1">
    <citation type="submission" date="2015-03" db="EMBL/GenBank/DDBJ databases">
        <title>Genome assembly of Sandaracinus amylolyticus DSM 53668.</title>
        <authorList>
            <person name="Sharma G."/>
            <person name="Subramanian S."/>
        </authorList>
    </citation>
    <scope>NUCLEOTIDE SEQUENCE [LARGE SCALE GENOMIC DNA]</scope>
    <source>
        <strain evidence="2 3">DSM 53668</strain>
    </source>
</reference>
<organism evidence="2 3">
    <name type="scientific">Sandaracinus amylolyticus</name>
    <dbReference type="NCBI Taxonomy" id="927083"/>
    <lineage>
        <taxon>Bacteria</taxon>
        <taxon>Pseudomonadati</taxon>
        <taxon>Myxococcota</taxon>
        <taxon>Polyangia</taxon>
        <taxon>Polyangiales</taxon>
        <taxon>Sandaracinaceae</taxon>
        <taxon>Sandaracinus</taxon>
    </lineage>
</organism>
<keyword evidence="3" id="KW-1185">Reference proteome</keyword>